<dbReference type="Gene3D" id="1.10.287.130">
    <property type="match status" value="1"/>
</dbReference>
<feature type="transmembrane region" description="Helical" evidence="9">
    <location>
        <begin position="20"/>
        <end position="41"/>
    </location>
</feature>
<dbReference type="GO" id="GO:0005524">
    <property type="term" value="F:ATP binding"/>
    <property type="evidence" value="ECO:0007669"/>
    <property type="project" value="UniProtKB-KW"/>
</dbReference>
<keyword evidence="9" id="KW-0472">Membrane</keyword>
<dbReference type="InterPro" id="IPR004358">
    <property type="entry name" value="Sig_transdc_His_kin-like_C"/>
</dbReference>
<feature type="transmembrane region" description="Helical" evidence="9">
    <location>
        <begin position="126"/>
        <end position="143"/>
    </location>
</feature>
<dbReference type="InterPro" id="IPR003661">
    <property type="entry name" value="HisK_dim/P_dom"/>
</dbReference>
<evidence type="ECO:0000256" key="7">
    <source>
        <dbReference type="ARBA" id="ARBA00022840"/>
    </source>
</evidence>
<dbReference type="EMBL" id="LODL01000035">
    <property type="protein sequence ID" value="KXB29301.1"/>
    <property type="molecule type" value="Genomic_DNA"/>
</dbReference>
<gene>
    <name evidence="11" type="ORF">AT959_15120</name>
</gene>
<dbReference type="InterPro" id="IPR005467">
    <property type="entry name" value="His_kinase_dom"/>
</dbReference>
<keyword evidence="6" id="KW-0418">Kinase</keyword>
<dbReference type="CDD" id="cd00075">
    <property type="entry name" value="HATPase"/>
    <property type="match status" value="1"/>
</dbReference>
<dbReference type="GO" id="GO:0030295">
    <property type="term" value="F:protein kinase activator activity"/>
    <property type="evidence" value="ECO:0007669"/>
    <property type="project" value="TreeGrafter"/>
</dbReference>
<protein>
    <recommendedName>
        <fullName evidence="2">histidine kinase</fullName>
        <ecNumber evidence="2">2.7.13.3</ecNumber>
    </recommendedName>
</protein>
<keyword evidence="7" id="KW-0067">ATP-binding</keyword>
<keyword evidence="8" id="KW-0902">Two-component regulatory system</keyword>
<dbReference type="InterPro" id="IPR050351">
    <property type="entry name" value="BphY/WalK/GraS-like"/>
</dbReference>
<evidence type="ECO:0000259" key="10">
    <source>
        <dbReference type="PROSITE" id="PS50109"/>
    </source>
</evidence>
<dbReference type="PANTHER" id="PTHR42878">
    <property type="entry name" value="TWO-COMPONENT HISTIDINE KINASE"/>
    <property type="match status" value="1"/>
</dbReference>
<dbReference type="InterPro" id="IPR036890">
    <property type="entry name" value="HATPase_C_sf"/>
</dbReference>
<dbReference type="PRINTS" id="PR00344">
    <property type="entry name" value="BCTRLSENSOR"/>
</dbReference>
<dbReference type="Gene3D" id="3.30.565.10">
    <property type="entry name" value="Histidine kinase-like ATPase, C-terminal domain"/>
    <property type="match status" value="1"/>
</dbReference>
<dbReference type="PANTHER" id="PTHR42878:SF7">
    <property type="entry name" value="SENSOR HISTIDINE KINASE GLRK"/>
    <property type="match status" value="1"/>
</dbReference>
<evidence type="ECO:0000256" key="9">
    <source>
        <dbReference type="SAM" id="Phobius"/>
    </source>
</evidence>
<keyword evidence="3" id="KW-0597">Phosphoprotein</keyword>
<feature type="domain" description="Histidine kinase" evidence="10">
    <location>
        <begin position="316"/>
        <end position="513"/>
    </location>
</feature>
<comment type="caution">
    <text evidence="11">The sequence shown here is derived from an EMBL/GenBank/DDBJ whole genome shotgun (WGS) entry which is preliminary data.</text>
</comment>
<evidence type="ECO:0000256" key="1">
    <source>
        <dbReference type="ARBA" id="ARBA00000085"/>
    </source>
</evidence>
<evidence type="ECO:0000313" key="11">
    <source>
        <dbReference type="EMBL" id="KXB29301.1"/>
    </source>
</evidence>
<evidence type="ECO:0000256" key="2">
    <source>
        <dbReference type="ARBA" id="ARBA00012438"/>
    </source>
</evidence>
<dbReference type="InterPro" id="IPR003594">
    <property type="entry name" value="HATPase_dom"/>
</dbReference>
<dbReference type="SMART" id="SM00388">
    <property type="entry name" value="HisKA"/>
    <property type="match status" value="1"/>
</dbReference>
<dbReference type="RefSeq" id="WP_066884646.1">
    <property type="nucleotide sequence ID" value="NZ_LODL01000035.1"/>
</dbReference>
<dbReference type="PROSITE" id="PS50109">
    <property type="entry name" value="HIS_KIN"/>
    <property type="match status" value="1"/>
</dbReference>
<keyword evidence="9" id="KW-1133">Transmembrane helix</keyword>
<dbReference type="Pfam" id="PF02518">
    <property type="entry name" value="HATPase_c"/>
    <property type="match status" value="1"/>
</dbReference>
<dbReference type="InterPro" id="IPR036097">
    <property type="entry name" value="HisK_dim/P_sf"/>
</dbReference>
<comment type="catalytic activity">
    <reaction evidence="1">
        <text>ATP + protein L-histidine = ADP + protein N-phospho-L-histidine.</text>
        <dbReference type="EC" id="2.7.13.3"/>
    </reaction>
</comment>
<evidence type="ECO:0000256" key="4">
    <source>
        <dbReference type="ARBA" id="ARBA00022679"/>
    </source>
</evidence>
<dbReference type="AlphaFoldDB" id="A0A133XEF1"/>
<dbReference type="SMART" id="SM00387">
    <property type="entry name" value="HATPase_c"/>
    <property type="match status" value="1"/>
</dbReference>
<keyword evidence="12" id="KW-1185">Reference proteome</keyword>
<feature type="transmembrane region" description="Helical" evidence="9">
    <location>
        <begin position="94"/>
        <end position="119"/>
    </location>
</feature>
<reference evidence="11 12" key="1">
    <citation type="submission" date="2015-12" db="EMBL/GenBank/DDBJ databases">
        <title>Nitrous oxide reduction kinetics distinguish bacteria harboring typical versus atypical NosZ.</title>
        <authorList>
            <person name="Yoon S."/>
            <person name="Nissen S."/>
            <person name="Park D."/>
            <person name="Sanford R.A."/>
            <person name="Loeffler F.E."/>
        </authorList>
    </citation>
    <scope>NUCLEOTIDE SEQUENCE [LARGE SCALE GENOMIC DNA]</scope>
    <source>
        <strain evidence="11 12">ATCC BAA-841</strain>
    </source>
</reference>
<sequence length="525" mass="57028">MADWLASTWEANWRSFQYFNLYRLILAGLFFLAILLPPGWVGRLELSPTAAMLALATTYLCAILVGLALSIHWQRRFNFQLSLQVMVDAVAITLFMYAAGGIASGIGVLLLVSLAAASLVGRGRLVLFYAALATLAVLLSQIYGVLANGFELTSIFQAGILSAGFFATAILARLLGQRLMANEDLARRRGIALDNESRISQRVIERMLDGVLVVSRDGLVLRHNPVAQAMLALPESDGSPLAMTAPSLDVALAAWFFAEGDDATLFTGVAGQELRARFERTSSSEGEILIFLEDVGRIKERAQQLKLASLGRLTASIAHEIRNPLSAIGHAGELLREERRGEMQERLLRILNDNVARLDRIVSDILELGRQNRAEPEPLALDDFCADFVERFLATEGLPADVVVLEAQAGDTLCFDRSHLHQVLWNLLGNALRHSTRGPGAVRLAVRNGAAEGRLELHVIDDGPGVPEAMLEQIFEPFFTTHTAGTGLGLFIARELCAANGASLELAHAAACGHFIVTGRNDTCR</sequence>
<evidence type="ECO:0000256" key="5">
    <source>
        <dbReference type="ARBA" id="ARBA00022741"/>
    </source>
</evidence>
<dbReference type="Pfam" id="PF25323">
    <property type="entry name" value="6TM_PilS"/>
    <property type="match status" value="1"/>
</dbReference>
<feature type="transmembrane region" description="Helical" evidence="9">
    <location>
        <begin position="53"/>
        <end position="74"/>
    </location>
</feature>
<keyword evidence="5" id="KW-0547">Nucleotide-binding</keyword>
<dbReference type="GO" id="GO:0000155">
    <property type="term" value="F:phosphorelay sensor kinase activity"/>
    <property type="evidence" value="ECO:0007669"/>
    <property type="project" value="InterPro"/>
</dbReference>
<evidence type="ECO:0000256" key="6">
    <source>
        <dbReference type="ARBA" id="ARBA00022777"/>
    </source>
</evidence>
<dbReference type="EC" id="2.7.13.3" evidence="2"/>
<dbReference type="STRING" id="281362.AT959_15120"/>
<evidence type="ECO:0000256" key="3">
    <source>
        <dbReference type="ARBA" id="ARBA00022553"/>
    </source>
</evidence>
<dbReference type="SUPFAM" id="SSF47384">
    <property type="entry name" value="Homodimeric domain of signal transducing histidine kinase"/>
    <property type="match status" value="1"/>
</dbReference>
<dbReference type="SUPFAM" id="SSF55874">
    <property type="entry name" value="ATPase domain of HSP90 chaperone/DNA topoisomerase II/histidine kinase"/>
    <property type="match status" value="1"/>
</dbReference>
<dbReference type="CDD" id="cd00082">
    <property type="entry name" value="HisKA"/>
    <property type="match status" value="1"/>
</dbReference>
<organism evidence="11 12">
    <name type="scientific">Dechloromonas denitrificans</name>
    <dbReference type="NCBI Taxonomy" id="281362"/>
    <lineage>
        <taxon>Bacteria</taxon>
        <taxon>Pseudomonadati</taxon>
        <taxon>Pseudomonadota</taxon>
        <taxon>Betaproteobacteria</taxon>
        <taxon>Rhodocyclales</taxon>
        <taxon>Azonexaceae</taxon>
        <taxon>Dechloromonas</taxon>
    </lineage>
</organism>
<dbReference type="Pfam" id="PF00512">
    <property type="entry name" value="HisKA"/>
    <property type="match status" value="1"/>
</dbReference>
<dbReference type="Proteomes" id="UP000070186">
    <property type="component" value="Unassembled WGS sequence"/>
</dbReference>
<evidence type="ECO:0000256" key="8">
    <source>
        <dbReference type="ARBA" id="ARBA00023012"/>
    </source>
</evidence>
<dbReference type="GO" id="GO:0000156">
    <property type="term" value="F:phosphorelay response regulator activity"/>
    <property type="evidence" value="ECO:0007669"/>
    <property type="project" value="TreeGrafter"/>
</dbReference>
<keyword evidence="4" id="KW-0808">Transferase</keyword>
<proteinExistence type="predicted"/>
<name>A0A133XEF1_9RHOO</name>
<keyword evidence="9" id="KW-0812">Transmembrane</keyword>
<feature type="transmembrane region" description="Helical" evidence="9">
    <location>
        <begin position="155"/>
        <end position="175"/>
    </location>
</feature>
<dbReference type="GO" id="GO:0007234">
    <property type="term" value="P:osmosensory signaling via phosphorelay pathway"/>
    <property type="evidence" value="ECO:0007669"/>
    <property type="project" value="TreeGrafter"/>
</dbReference>
<accession>A0A133XEF1</accession>
<evidence type="ECO:0000313" key="12">
    <source>
        <dbReference type="Proteomes" id="UP000070186"/>
    </source>
</evidence>